<dbReference type="GO" id="GO:0003723">
    <property type="term" value="F:RNA binding"/>
    <property type="evidence" value="ECO:0007669"/>
    <property type="project" value="UniProtKB-UniRule"/>
</dbReference>
<sequence>MLAVEVIGQVLRRRRPLDDAFATHQGLRGLDARDRAFVRALASAVLRHLGYIDAVIAKLVREPIKARDAVAEDILRLGIAQLLVLETPPHAAVSATVALTVALNMAHMTGFVNALLRRVIDEQETVLAEIDRTRVAIPDWLWKSWVGTYGEPATQAIAASLRGEAALDLTLKDPATTDEWAQKLGAVVLPTGSLRVHDNHGRIDALPGFHEGAWWVQDAGAALPAKLLGPVTGMRVADLCAAPGGKTMQLAAAGAKVTALDRSAGRLRRVSENLARVGLVAETVADDAAFYRPPRPFDAILLDAPCSATGTARRHPDVLWLKQQGDIDAMVLAQDRLLDAAARMLTTGGTLVYCVCSLEPEEGPERITRFLARDRRFIRVPIRAAEVGGLTEMITPQGDLRTLPSHLAELGGIDGFYAARLRRVS</sequence>
<dbReference type="GO" id="GO:0008173">
    <property type="term" value="F:RNA methyltransferase activity"/>
    <property type="evidence" value="ECO:0007669"/>
    <property type="project" value="InterPro"/>
</dbReference>
<evidence type="ECO:0000256" key="2">
    <source>
        <dbReference type="ARBA" id="ARBA00022603"/>
    </source>
</evidence>
<name>A0A0F3IRD6_9PROT</name>
<organism evidence="8 9">
    <name type="scientific">Elstera litoralis</name>
    <dbReference type="NCBI Taxonomy" id="552518"/>
    <lineage>
        <taxon>Bacteria</taxon>
        <taxon>Pseudomonadati</taxon>
        <taxon>Pseudomonadota</taxon>
        <taxon>Alphaproteobacteria</taxon>
        <taxon>Rhodospirillales</taxon>
        <taxon>Rhodospirillaceae</taxon>
        <taxon>Elstera</taxon>
    </lineage>
</organism>
<dbReference type="RefSeq" id="WP_045776329.1">
    <property type="nucleotide sequence ID" value="NZ_LAJY01000359.1"/>
</dbReference>
<evidence type="ECO:0000256" key="5">
    <source>
        <dbReference type="ARBA" id="ARBA00022884"/>
    </source>
</evidence>
<keyword evidence="2 6" id="KW-0489">Methyltransferase</keyword>
<evidence type="ECO:0000256" key="3">
    <source>
        <dbReference type="ARBA" id="ARBA00022679"/>
    </source>
</evidence>
<evidence type="ECO:0000313" key="9">
    <source>
        <dbReference type="Proteomes" id="UP000033774"/>
    </source>
</evidence>
<comment type="similarity">
    <text evidence="1 6">Belongs to the class I-like SAM-binding methyltransferase superfamily. RsmB/NOP family.</text>
</comment>
<dbReference type="PANTHER" id="PTHR22807">
    <property type="entry name" value="NOP2 YEAST -RELATED NOL1/NOP2/FMU SUN DOMAIN-CONTAINING"/>
    <property type="match status" value="1"/>
</dbReference>
<dbReference type="SUPFAM" id="SSF48013">
    <property type="entry name" value="NusB-like"/>
    <property type="match status" value="1"/>
</dbReference>
<dbReference type="Proteomes" id="UP000033774">
    <property type="component" value="Unassembled WGS sequence"/>
</dbReference>
<protein>
    <submittedName>
        <fullName evidence="8">MFS transporter</fullName>
    </submittedName>
</protein>
<gene>
    <name evidence="8" type="ORF">VZ95_13575</name>
</gene>
<dbReference type="PANTHER" id="PTHR22807:SF61">
    <property type="entry name" value="NOL1_NOP2_SUN FAMILY PROTEIN _ ANTITERMINATION NUSB DOMAIN-CONTAINING PROTEIN"/>
    <property type="match status" value="1"/>
</dbReference>
<keyword evidence="4 6" id="KW-0949">S-adenosyl-L-methionine</keyword>
<evidence type="ECO:0000256" key="1">
    <source>
        <dbReference type="ARBA" id="ARBA00007494"/>
    </source>
</evidence>
<evidence type="ECO:0000256" key="4">
    <source>
        <dbReference type="ARBA" id="ARBA00022691"/>
    </source>
</evidence>
<evidence type="ECO:0000256" key="6">
    <source>
        <dbReference type="PROSITE-ProRule" id="PRU01023"/>
    </source>
</evidence>
<comment type="caution">
    <text evidence="8">The sequence shown here is derived from an EMBL/GenBank/DDBJ whole genome shotgun (WGS) entry which is preliminary data.</text>
</comment>
<dbReference type="PROSITE" id="PS01153">
    <property type="entry name" value="NOL1_NOP2_SUN"/>
    <property type="match status" value="1"/>
</dbReference>
<keyword evidence="3 6" id="KW-0808">Transferase</keyword>
<dbReference type="InterPro" id="IPR006027">
    <property type="entry name" value="NusB_RsmB_TIM44"/>
</dbReference>
<accession>A0A0F3IRD6</accession>
<dbReference type="GO" id="GO:0006355">
    <property type="term" value="P:regulation of DNA-templated transcription"/>
    <property type="evidence" value="ECO:0007669"/>
    <property type="project" value="InterPro"/>
</dbReference>
<dbReference type="Pfam" id="PF01029">
    <property type="entry name" value="NusB"/>
    <property type="match status" value="1"/>
</dbReference>
<dbReference type="Pfam" id="PF01189">
    <property type="entry name" value="Methyltr_RsmB-F"/>
    <property type="match status" value="1"/>
</dbReference>
<dbReference type="InterPro" id="IPR001678">
    <property type="entry name" value="MeTrfase_RsmB-F_NOP2_dom"/>
</dbReference>
<feature type="binding site" evidence="6">
    <location>
        <begin position="240"/>
        <end position="246"/>
    </location>
    <ligand>
        <name>S-adenosyl-L-methionine</name>
        <dbReference type="ChEBI" id="CHEBI:59789"/>
    </ligand>
</feature>
<feature type="domain" description="SAM-dependent MTase RsmB/NOP-type" evidence="7">
    <location>
        <begin position="129"/>
        <end position="424"/>
    </location>
</feature>
<dbReference type="SUPFAM" id="SSF53335">
    <property type="entry name" value="S-adenosyl-L-methionine-dependent methyltransferases"/>
    <property type="match status" value="1"/>
</dbReference>
<feature type="active site" description="Nucleophile" evidence="6">
    <location>
        <position position="356"/>
    </location>
</feature>
<dbReference type="InterPro" id="IPR049560">
    <property type="entry name" value="MeTrfase_RsmB-F_NOP2_cat"/>
</dbReference>
<keyword evidence="9" id="KW-1185">Reference proteome</keyword>
<dbReference type="PATRIC" id="fig|552518.3.peg.2401"/>
<dbReference type="InterPro" id="IPR023267">
    <property type="entry name" value="RCMT"/>
</dbReference>
<feature type="binding site" evidence="6">
    <location>
        <position position="303"/>
    </location>
    <ligand>
        <name>S-adenosyl-L-methionine</name>
        <dbReference type="ChEBI" id="CHEBI:59789"/>
    </ligand>
</feature>
<dbReference type="Gene3D" id="3.40.50.150">
    <property type="entry name" value="Vaccinia Virus protein VP39"/>
    <property type="match status" value="1"/>
</dbReference>
<evidence type="ECO:0000259" key="7">
    <source>
        <dbReference type="PROSITE" id="PS51686"/>
    </source>
</evidence>
<keyword evidence="5 6" id="KW-0694">RNA-binding</keyword>
<dbReference type="InterPro" id="IPR035926">
    <property type="entry name" value="NusB-like_sf"/>
</dbReference>
<dbReference type="GO" id="GO:0001510">
    <property type="term" value="P:RNA methylation"/>
    <property type="evidence" value="ECO:0007669"/>
    <property type="project" value="InterPro"/>
</dbReference>
<evidence type="ECO:0000313" key="8">
    <source>
        <dbReference type="EMBL" id="KJV09103.1"/>
    </source>
</evidence>
<dbReference type="EMBL" id="LAJY01000359">
    <property type="protein sequence ID" value="KJV09103.1"/>
    <property type="molecule type" value="Genomic_DNA"/>
</dbReference>
<dbReference type="Gene3D" id="1.10.940.10">
    <property type="entry name" value="NusB-like"/>
    <property type="match status" value="1"/>
</dbReference>
<reference evidence="8 9" key="1">
    <citation type="submission" date="2015-03" db="EMBL/GenBank/DDBJ databases">
        <title>Draft genome sequence of Elstera litoralis.</title>
        <authorList>
            <person name="Rahalkar M.C."/>
            <person name="Dhakephalkar P.K."/>
            <person name="Pore S.D."/>
            <person name="Arora P."/>
            <person name="Kapse N.G."/>
            <person name="Pandit P.S."/>
        </authorList>
    </citation>
    <scope>NUCLEOTIDE SEQUENCE [LARGE SCALE GENOMIC DNA]</scope>
    <source>
        <strain evidence="8 9">Dia-1</strain>
    </source>
</reference>
<dbReference type="InterPro" id="IPR029063">
    <property type="entry name" value="SAM-dependent_MTases_sf"/>
</dbReference>
<proteinExistence type="inferred from homology"/>
<feature type="binding site" evidence="6">
    <location>
        <position position="261"/>
    </location>
    <ligand>
        <name>S-adenosyl-L-methionine</name>
        <dbReference type="ChEBI" id="CHEBI:59789"/>
    </ligand>
</feature>
<feature type="binding site" evidence="6">
    <location>
        <position position="286"/>
    </location>
    <ligand>
        <name>S-adenosyl-L-methionine</name>
        <dbReference type="ChEBI" id="CHEBI:59789"/>
    </ligand>
</feature>
<dbReference type="PROSITE" id="PS51686">
    <property type="entry name" value="SAM_MT_RSMB_NOP"/>
    <property type="match status" value="1"/>
</dbReference>
<dbReference type="AlphaFoldDB" id="A0A0F3IRD6"/>
<dbReference type="FunFam" id="3.40.50.150:FF:000257">
    <property type="entry name" value="16S rRNA methyltransferase"/>
    <property type="match status" value="1"/>
</dbReference>
<dbReference type="InterPro" id="IPR018314">
    <property type="entry name" value="RsmB/NOL1/NOP2-like_CS"/>
</dbReference>
<dbReference type="PRINTS" id="PR02008">
    <property type="entry name" value="RCMTFAMILY"/>
</dbReference>
<dbReference type="CDD" id="cd02440">
    <property type="entry name" value="AdoMet_MTases"/>
    <property type="match status" value="1"/>
</dbReference>